<sequence>ARRSGHESGFPLKSHATPPVTLEAIEAQMHEIENDFRRMGRPGRSVFGLPFNEPYKDYSLIWDAIYQSRILELGGDQVRIFPYAAGVL</sequence>
<dbReference type="AlphaFoldDB" id="A0A813B316"/>
<dbReference type="EMBL" id="CAJNJA010066062">
    <property type="protein sequence ID" value="CAE7887798.1"/>
    <property type="molecule type" value="Genomic_DNA"/>
</dbReference>
<feature type="non-terminal residue" evidence="1">
    <location>
        <position position="88"/>
    </location>
</feature>
<proteinExistence type="predicted"/>
<name>A0A813B316_9DINO</name>
<reference evidence="1" key="1">
    <citation type="submission" date="2021-02" db="EMBL/GenBank/DDBJ databases">
        <authorList>
            <person name="Dougan E. K."/>
            <person name="Rhodes N."/>
            <person name="Thang M."/>
            <person name="Chan C."/>
        </authorList>
    </citation>
    <scope>NUCLEOTIDE SEQUENCE</scope>
</reference>
<dbReference type="Proteomes" id="UP000601435">
    <property type="component" value="Unassembled WGS sequence"/>
</dbReference>
<evidence type="ECO:0000313" key="2">
    <source>
        <dbReference type="Proteomes" id="UP000601435"/>
    </source>
</evidence>
<feature type="non-terminal residue" evidence="1">
    <location>
        <position position="1"/>
    </location>
</feature>
<evidence type="ECO:0000313" key="1">
    <source>
        <dbReference type="EMBL" id="CAE7887798.1"/>
    </source>
</evidence>
<comment type="caution">
    <text evidence="1">The sequence shown here is derived from an EMBL/GenBank/DDBJ whole genome shotgun (WGS) entry which is preliminary data.</text>
</comment>
<organism evidence="1 2">
    <name type="scientific">Symbiodinium necroappetens</name>
    <dbReference type="NCBI Taxonomy" id="1628268"/>
    <lineage>
        <taxon>Eukaryota</taxon>
        <taxon>Sar</taxon>
        <taxon>Alveolata</taxon>
        <taxon>Dinophyceae</taxon>
        <taxon>Suessiales</taxon>
        <taxon>Symbiodiniaceae</taxon>
        <taxon>Symbiodinium</taxon>
    </lineage>
</organism>
<accession>A0A813B316</accession>
<keyword evidence="2" id="KW-1185">Reference proteome</keyword>
<gene>
    <name evidence="1" type="ORF">SNEC2469_LOCUS29396</name>
</gene>
<protein>
    <submittedName>
        <fullName evidence="1">Uncharacterized protein</fullName>
    </submittedName>
</protein>